<dbReference type="UniPathway" id="UPA00053">
    <property type="reaction ID" value="UER00087"/>
</dbReference>
<dbReference type="PANTHER" id="PTHR21089:SF1">
    <property type="entry name" value="BIFUNCTIONAL 3-DEHYDROQUINATE DEHYDRATASE_SHIKIMATE DEHYDROGENASE, CHLOROPLASTIC"/>
    <property type="match status" value="1"/>
</dbReference>
<evidence type="ECO:0000256" key="3">
    <source>
        <dbReference type="ARBA" id="ARBA00022857"/>
    </source>
</evidence>
<dbReference type="Pfam" id="PF08501">
    <property type="entry name" value="Shikimate_dh_N"/>
    <property type="match status" value="1"/>
</dbReference>
<dbReference type="InterPro" id="IPR013708">
    <property type="entry name" value="Shikimate_DH-bd_N"/>
</dbReference>
<evidence type="ECO:0000256" key="7">
    <source>
        <dbReference type="ARBA" id="ARBA00052329"/>
    </source>
</evidence>
<organism evidence="12 13">
    <name type="scientific">Lactonifactor longoviformis DSM 17459</name>
    <dbReference type="NCBI Taxonomy" id="1122155"/>
    <lineage>
        <taxon>Bacteria</taxon>
        <taxon>Bacillati</taxon>
        <taxon>Bacillota</taxon>
        <taxon>Clostridia</taxon>
        <taxon>Eubacteriales</taxon>
        <taxon>Clostridiaceae</taxon>
        <taxon>Lactonifactor</taxon>
    </lineage>
</organism>
<dbReference type="CDD" id="cd01065">
    <property type="entry name" value="NAD_bind_Shikimate_DH"/>
    <property type="match status" value="1"/>
</dbReference>
<evidence type="ECO:0000256" key="5">
    <source>
        <dbReference type="ARBA" id="ARBA00023141"/>
    </source>
</evidence>
<dbReference type="Proteomes" id="UP000184245">
    <property type="component" value="Unassembled WGS sequence"/>
</dbReference>
<evidence type="ECO:0000256" key="9">
    <source>
        <dbReference type="HAMAP-Rule" id="MF_00222"/>
    </source>
</evidence>
<comment type="subunit">
    <text evidence="9">Homodimer.</text>
</comment>
<feature type="binding site" evidence="9">
    <location>
        <position position="99"/>
    </location>
    <ligand>
        <name>shikimate</name>
        <dbReference type="ChEBI" id="CHEBI:36208"/>
    </ligand>
</feature>
<dbReference type="FunFam" id="3.40.50.720:FF:000086">
    <property type="entry name" value="Quinate/shikimate dehydrogenase"/>
    <property type="match status" value="1"/>
</dbReference>
<gene>
    <name evidence="9" type="primary">aroE</name>
    <name evidence="12" type="ORF">SAMN02745158_00144</name>
</gene>
<evidence type="ECO:0000256" key="1">
    <source>
        <dbReference type="ARBA" id="ARBA00004871"/>
    </source>
</evidence>
<dbReference type="PANTHER" id="PTHR21089">
    <property type="entry name" value="SHIKIMATE DEHYDROGENASE"/>
    <property type="match status" value="1"/>
</dbReference>
<dbReference type="RefSeq" id="WP_187143934.1">
    <property type="nucleotide sequence ID" value="NZ_FQVI01000001.1"/>
</dbReference>
<dbReference type="GO" id="GO:0052734">
    <property type="term" value="F:shikimate 3-dehydrogenase (NAD+) activity"/>
    <property type="evidence" value="ECO:0007669"/>
    <property type="project" value="RHEA"/>
</dbReference>
<comment type="function">
    <text evidence="9">Involved in the biosynthesis of the chorismate, which leads to the biosynthesis of aromatic amino acids. Catalyzes the reversible NADPH linked reduction of 3-dehydroshikimate (DHSA) to yield shikimate (SA).</text>
</comment>
<feature type="binding site" evidence="9">
    <location>
        <position position="270"/>
    </location>
    <ligand>
        <name>shikimate</name>
        <dbReference type="ChEBI" id="CHEBI:36208"/>
    </ligand>
</feature>
<feature type="binding site" evidence="9">
    <location>
        <position position="242"/>
    </location>
    <ligand>
        <name>shikimate</name>
        <dbReference type="ChEBI" id="CHEBI:36208"/>
    </ligand>
</feature>
<evidence type="ECO:0000313" key="13">
    <source>
        <dbReference type="Proteomes" id="UP000184245"/>
    </source>
</evidence>
<comment type="pathway">
    <text evidence="1 9">Metabolic intermediate biosynthesis; chorismate biosynthesis; chorismate from D-erythrose 4-phosphate and phosphoenolpyruvate: step 4/7.</text>
</comment>
<dbReference type="InterPro" id="IPR011342">
    <property type="entry name" value="Shikimate_DH"/>
</dbReference>
<dbReference type="GO" id="GO:0030266">
    <property type="term" value="F:quinate 3-dehydrogenase (NAD+) activity"/>
    <property type="evidence" value="ECO:0007669"/>
    <property type="project" value="UniProtKB-EC"/>
</dbReference>
<dbReference type="GO" id="GO:0009073">
    <property type="term" value="P:aromatic amino acid family biosynthetic process"/>
    <property type="evidence" value="ECO:0007669"/>
    <property type="project" value="UniProtKB-KW"/>
</dbReference>
<dbReference type="InterPro" id="IPR046346">
    <property type="entry name" value="Aminoacid_DH-like_N_sf"/>
</dbReference>
<dbReference type="NCBIfam" id="TIGR00507">
    <property type="entry name" value="aroE"/>
    <property type="match status" value="1"/>
</dbReference>
<evidence type="ECO:0000259" key="10">
    <source>
        <dbReference type="Pfam" id="PF08501"/>
    </source>
</evidence>
<evidence type="ECO:0000259" key="11">
    <source>
        <dbReference type="Pfam" id="PF18317"/>
    </source>
</evidence>
<reference evidence="12 13" key="1">
    <citation type="submission" date="2016-11" db="EMBL/GenBank/DDBJ databases">
        <authorList>
            <person name="Jaros S."/>
            <person name="Januszkiewicz K."/>
            <person name="Wedrychowicz H."/>
        </authorList>
    </citation>
    <scope>NUCLEOTIDE SEQUENCE [LARGE SCALE GENOMIC DNA]</scope>
    <source>
        <strain evidence="12 13">DSM 17459</strain>
    </source>
</reference>
<evidence type="ECO:0000256" key="6">
    <source>
        <dbReference type="ARBA" id="ARBA00051639"/>
    </source>
</evidence>
<feature type="binding site" evidence="9">
    <location>
        <position position="240"/>
    </location>
    <ligand>
        <name>NADP(+)</name>
        <dbReference type="ChEBI" id="CHEBI:58349"/>
    </ligand>
</feature>
<dbReference type="SUPFAM" id="SSF51735">
    <property type="entry name" value="NAD(P)-binding Rossmann-fold domains"/>
    <property type="match status" value="1"/>
</dbReference>
<comment type="similarity">
    <text evidence="9">Belongs to the shikimate dehydrogenase family.</text>
</comment>
<evidence type="ECO:0000313" key="12">
    <source>
        <dbReference type="EMBL" id="SHE32752.1"/>
    </source>
</evidence>
<protein>
    <recommendedName>
        <fullName evidence="9">Shikimate dehydrogenase (NADP(+))</fullName>
        <shortName evidence="9">SDH</shortName>
        <ecNumber evidence="9">1.1.1.25</ecNumber>
    </recommendedName>
</protein>
<dbReference type="Gene3D" id="3.40.50.720">
    <property type="entry name" value="NAD(P)-binding Rossmann-like Domain"/>
    <property type="match status" value="1"/>
</dbReference>
<feature type="domain" description="Shikimate dehydrogenase substrate binding N-terminal" evidence="10">
    <location>
        <begin position="19"/>
        <end position="101"/>
    </location>
</feature>
<proteinExistence type="inferred from homology"/>
<dbReference type="GO" id="GO:0009423">
    <property type="term" value="P:chorismate biosynthetic process"/>
    <property type="evidence" value="ECO:0007669"/>
    <property type="project" value="UniProtKB-UniRule"/>
</dbReference>
<dbReference type="GO" id="GO:0019632">
    <property type="term" value="P:shikimate metabolic process"/>
    <property type="evidence" value="ECO:0007669"/>
    <property type="project" value="InterPro"/>
</dbReference>
<dbReference type="GO" id="GO:0050661">
    <property type="term" value="F:NADP binding"/>
    <property type="evidence" value="ECO:0007669"/>
    <property type="project" value="InterPro"/>
</dbReference>
<evidence type="ECO:0000256" key="2">
    <source>
        <dbReference type="ARBA" id="ARBA00022605"/>
    </source>
</evidence>
<comment type="catalytic activity">
    <reaction evidence="9">
        <text>shikimate + NADP(+) = 3-dehydroshikimate + NADPH + H(+)</text>
        <dbReference type="Rhea" id="RHEA:17737"/>
        <dbReference type="ChEBI" id="CHEBI:15378"/>
        <dbReference type="ChEBI" id="CHEBI:16630"/>
        <dbReference type="ChEBI" id="CHEBI:36208"/>
        <dbReference type="ChEBI" id="CHEBI:57783"/>
        <dbReference type="ChEBI" id="CHEBI:58349"/>
        <dbReference type="EC" id="1.1.1.25"/>
    </reaction>
</comment>
<keyword evidence="3 9" id="KW-0521">NADP</keyword>
<feature type="active site" description="Proton acceptor" evidence="9">
    <location>
        <position position="78"/>
    </location>
</feature>
<dbReference type="Pfam" id="PF18317">
    <property type="entry name" value="SDH_C"/>
    <property type="match status" value="1"/>
</dbReference>
<dbReference type="GO" id="GO:0008652">
    <property type="term" value="P:amino acid biosynthetic process"/>
    <property type="evidence" value="ECO:0007669"/>
    <property type="project" value="UniProtKB-KW"/>
</dbReference>
<keyword evidence="2 9" id="KW-0028">Amino-acid biosynthesis</keyword>
<dbReference type="GO" id="GO:0004764">
    <property type="term" value="F:shikimate 3-dehydrogenase (NADP+) activity"/>
    <property type="evidence" value="ECO:0007669"/>
    <property type="project" value="UniProtKB-UniRule"/>
</dbReference>
<dbReference type="InterPro" id="IPR022893">
    <property type="entry name" value="Shikimate_DH_fam"/>
</dbReference>
<dbReference type="SUPFAM" id="SSF53223">
    <property type="entry name" value="Aminoacid dehydrogenase-like, N-terminal domain"/>
    <property type="match status" value="1"/>
</dbReference>
<comment type="catalytic activity">
    <reaction evidence="7">
        <text>shikimate + NAD(+) = 3-dehydroshikimate + NADH + H(+)</text>
        <dbReference type="Rhea" id="RHEA:17741"/>
        <dbReference type="ChEBI" id="CHEBI:15378"/>
        <dbReference type="ChEBI" id="CHEBI:16630"/>
        <dbReference type="ChEBI" id="CHEBI:36208"/>
        <dbReference type="ChEBI" id="CHEBI:57540"/>
        <dbReference type="ChEBI" id="CHEBI:57945"/>
    </reaction>
</comment>
<feature type="binding site" evidence="9">
    <location>
        <position position="74"/>
    </location>
    <ligand>
        <name>shikimate</name>
        <dbReference type="ChEBI" id="CHEBI:36208"/>
    </ligand>
</feature>
<dbReference type="InterPro" id="IPR036291">
    <property type="entry name" value="NAD(P)-bd_dom_sf"/>
</dbReference>
<keyword evidence="5 9" id="KW-0057">Aromatic amino acid biosynthesis</keyword>
<dbReference type="HAMAP" id="MF_00222">
    <property type="entry name" value="Shikimate_DH_AroE"/>
    <property type="match status" value="1"/>
</dbReference>
<dbReference type="InterPro" id="IPR041121">
    <property type="entry name" value="SDH_C"/>
</dbReference>
<evidence type="ECO:0000256" key="8">
    <source>
        <dbReference type="ARBA" id="ARBA00060613"/>
    </source>
</evidence>
<evidence type="ECO:0000256" key="4">
    <source>
        <dbReference type="ARBA" id="ARBA00023002"/>
    </source>
</evidence>
<dbReference type="STRING" id="1122155.SAMN02745158_00144"/>
<feature type="binding site" evidence="9">
    <location>
        <position position="263"/>
    </location>
    <ligand>
        <name>NADP(+)</name>
        <dbReference type="ChEBI" id="CHEBI:58349"/>
    </ligand>
</feature>
<dbReference type="EC" id="1.1.1.25" evidence="9"/>
<dbReference type="EMBL" id="FQVI01000001">
    <property type="protein sequence ID" value="SHE32752.1"/>
    <property type="molecule type" value="Genomic_DNA"/>
</dbReference>
<comment type="catalytic activity">
    <reaction evidence="6">
        <text>L-quinate + NAD(+) = 3-dehydroquinate + NADH + H(+)</text>
        <dbReference type="Rhea" id="RHEA:22364"/>
        <dbReference type="ChEBI" id="CHEBI:15378"/>
        <dbReference type="ChEBI" id="CHEBI:29751"/>
        <dbReference type="ChEBI" id="CHEBI:32364"/>
        <dbReference type="ChEBI" id="CHEBI:57540"/>
        <dbReference type="ChEBI" id="CHEBI:57945"/>
        <dbReference type="EC" id="1.1.1.24"/>
    </reaction>
</comment>
<feature type="domain" description="SDH C-terminal" evidence="11">
    <location>
        <begin position="263"/>
        <end position="290"/>
    </location>
</feature>
<name>A0A1M4SKR6_9CLOT</name>
<keyword evidence="4 9" id="KW-0560">Oxidoreductase</keyword>
<sequence>MNTTPDYIPITGHTRLTALLGSPVTHSISPLMHNESFRLLGLDYVYLCFDVKEDTLEEAVRGLRQTGIRGFNLTMPNKNKIVQLADRLSLSVQLIGAANTIVNDNGILTAYNTDGYGFMQSVKDAGHEITGKTMTLMGIGGAAAAICAQAALDGVKKIHIFARPTSRFWNRTEDMIKKIHQKTACTVILHENEDLPALKKALEESALLVNATSVGMAPHTGNSIIEDASLLTPHLAVGDIIYNPRETKLLSMARERGCPTFNGMYMLLYQGAEAFKLWTGREMPVDVIKEKYFSE</sequence>
<feature type="binding site" evidence="9">
    <location>
        <position position="114"/>
    </location>
    <ligand>
        <name>shikimate</name>
        <dbReference type="ChEBI" id="CHEBI:36208"/>
    </ligand>
</feature>
<keyword evidence="13" id="KW-1185">Reference proteome</keyword>
<dbReference type="AlphaFoldDB" id="A0A1M4SKR6"/>
<dbReference type="Gene3D" id="3.40.50.10860">
    <property type="entry name" value="Leucine Dehydrogenase, chain A, domain 1"/>
    <property type="match status" value="1"/>
</dbReference>
<accession>A0A1M4SKR6</accession>
<comment type="caution">
    <text evidence="9">Lacks conserved residue(s) required for the propagation of feature annotation.</text>
</comment>
<feature type="binding site" evidence="9">
    <location>
        <begin position="27"/>
        <end position="29"/>
    </location>
    <ligand>
        <name>shikimate</name>
        <dbReference type="ChEBI" id="CHEBI:36208"/>
    </ligand>
</feature>
<comment type="pathway">
    <text evidence="8">Aromatic compound metabolism; 3,4-dihydroxybenzoate biosynthesis; 3-dehydroquinate from D-quinate (NAD(+) route).</text>
</comment>